<evidence type="ECO:0000313" key="2">
    <source>
        <dbReference type="Proteomes" id="UP000070565"/>
    </source>
</evidence>
<evidence type="ECO:0008006" key="3">
    <source>
        <dbReference type="Google" id="ProtNLM"/>
    </source>
</evidence>
<reference evidence="1 2" key="1">
    <citation type="journal article" date="2016" name="Sci. Rep.">
        <title>Metabolic traits of an uncultured archaeal lineage -MSBL1- from brine pools of the Red Sea.</title>
        <authorList>
            <person name="Mwirichia R."/>
            <person name="Alam I."/>
            <person name="Rashid M."/>
            <person name="Vinu M."/>
            <person name="Ba-Alawi W."/>
            <person name="Anthony Kamau A."/>
            <person name="Kamanda Ngugi D."/>
            <person name="Goker M."/>
            <person name="Klenk H.P."/>
            <person name="Bajic V."/>
            <person name="Stingl U."/>
        </authorList>
    </citation>
    <scope>NUCLEOTIDE SEQUENCE [LARGE SCALE GENOMIC DNA]</scope>
    <source>
        <strain evidence="1">SCGC-AAA261F19</strain>
    </source>
</reference>
<dbReference type="Proteomes" id="UP000070565">
    <property type="component" value="Unassembled WGS sequence"/>
</dbReference>
<name>A0A133VBB5_9EURY</name>
<sequence length="62" mass="6843">MRKLLERRPSKIRIEEAVETGADVLAVSCPSCLSMFGDAIKTTGYEEDIEVKDISKLVAESI</sequence>
<keyword evidence="2" id="KW-1185">Reference proteome</keyword>
<dbReference type="AlphaFoldDB" id="A0A133VBB5"/>
<accession>A0A133VBB5</accession>
<organism evidence="1 2">
    <name type="scientific">candidate division MSBL1 archaeon SCGC-AAA261F19</name>
    <dbReference type="NCBI Taxonomy" id="1698275"/>
    <lineage>
        <taxon>Archaea</taxon>
        <taxon>Methanobacteriati</taxon>
        <taxon>Methanobacteriota</taxon>
        <taxon>candidate division MSBL1</taxon>
    </lineage>
</organism>
<proteinExistence type="predicted"/>
<evidence type="ECO:0000313" key="1">
    <source>
        <dbReference type="EMBL" id="KXB03705.1"/>
    </source>
</evidence>
<comment type="caution">
    <text evidence="1">The sequence shown here is derived from an EMBL/GenBank/DDBJ whole genome shotgun (WGS) entry which is preliminary data.</text>
</comment>
<gene>
    <name evidence="1" type="ORF">AKJ45_00810</name>
</gene>
<protein>
    <recommendedName>
        <fullName evidence="3">Cysteine-rich domain-containing protein</fullName>
    </recommendedName>
</protein>
<dbReference type="EMBL" id="LHXZ01000005">
    <property type="protein sequence ID" value="KXB03705.1"/>
    <property type="molecule type" value="Genomic_DNA"/>
</dbReference>